<evidence type="ECO:0000256" key="12">
    <source>
        <dbReference type="ARBA" id="ARBA00023145"/>
    </source>
</evidence>
<evidence type="ECO:0000256" key="11">
    <source>
        <dbReference type="ARBA" id="ARBA00023049"/>
    </source>
</evidence>
<evidence type="ECO:0000256" key="4">
    <source>
        <dbReference type="ARBA" id="ARBA00022525"/>
    </source>
</evidence>
<dbReference type="EMBL" id="JASWJB010000015">
    <property type="protein sequence ID" value="KAK2612501.1"/>
    <property type="molecule type" value="Genomic_DNA"/>
</dbReference>
<comment type="cofactor">
    <cofactor evidence="14 15">
        <name>Zn(2+)</name>
        <dbReference type="ChEBI" id="CHEBI:29105"/>
    </cofactor>
    <text evidence="14 15">Binds 1 zinc ion per subunit.</text>
</comment>
<reference evidence="17" key="1">
    <citation type="submission" date="2023-06" db="EMBL/GenBank/DDBJ databases">
        <title>Conoideocrella luteorostrata (Hypocreales: Clavicipitaceae), a potential biocontrol fungus for elongate hemlock scale in United States Christmas tree production areas.</title>
        <authorList>
            <person name="Barrett H."/>
            <person name="Lovett B."/>
            <person name="Macias A.M."/>
            <person name="Stajich J.E."/>
            <person name="Kasson M.T."/>
        </authorList>
    </citation>
    <scope>NUCLEOTIDE SEQUENCE</scope>
    <source>
        <strain evidence="17">ARSEF 14590</strain>
    </source>
</reference>
<dbReference type="Gene3D" id="3.40.390.10">
    <property type="entry name" value="Collagenase (Catalytic Domain)"/>
    <property type="match status" value="1"/>
</dbReference>
<feature type="binding site" evidence="14">
    <location>
        <position position="325"/>
    </location>
    <ligand>
        <name>Zn(2+)</name>
        <dbReference type="ChEBI" id="CHEBI:29105"/>
        <note>catalytic</note>
    </ligand>
</feature>
<dbReference type="GO" id="GO:0004222">
    <property type="term" value="F:metalloendopeptidase activity"/>
    <property type="evidence" value="ECO:0007669"/>
    <property type="project" value="InterPro"/>
</dbReference>
<evidence type="ECO:0000256" key="15">
    <source>
        <dbReference type="RuleBase" id="RU361126"/>
    </source>
</evidence>
<evidence type="ECO:0000259" key="16">
    <source>
        <dbReference type="SMART" id="SM01351"/>
    </source>
</evidence>
<dbReference type="PANTHER" id="PTHR37016">
    <property type="match status" value="1"/>
</dbReference>
<dbReference type="GO" id="GO:0006508">
    <property type="term" value="P:proteolysis"/>
    <property type="evidence" value="ECO:0007669"/>
    <property type="project" value="UniProtKB-KW"/>
</dbReference>
<dbReference type="Pfam" id="PF02102">
    <property type="entry name" value="Peptidase_M35"/>
    <property type="match status" value="1"/>
</dbReference>
<keyword evidence="6 15" id="KW-0165">Cleavage on pair of basic residues</keyword>
<keyword evidence="10 14" id="KW-0862">Zinc</keyword>
<evidence type="ECO:0000256" key="6">
    <source>
        <dbReference type="ARBA" id="ARBA00022685"/>
    </source>
</evidence>
<feature type="binding site" evidence="14">
    <location>
        <position position="329"/>
    </location>
    <ligand>
        <name>Zn(2+)</name>
        <dbReference type="ChEBI" id="CHEBI:29105"/>
        <note>catalytic</note>
    </ligand>
</feature>
<evidence type="ECO:0000256" key="13">
    <source>
        <dbReference type="PIRSR" id="PIRSR601384-1"/>
    </source>
</evidence>
<comment type="similarity">
    <text evidence="3 15">Belongs to the peptidase M35 family.</text>
</comment>
<dbReference type="InterPro" id="IPR050414">
    <property type="entry name" value="Fungal_M35_metalloproteases"/>
</dbReference>
<dbReference type="SMART" id="SM01351">
    <property type="entry name" value="Aspzincin_M35"/>
    <property type="match status" value="1"/>
</dbReference>
<comment type="catalytic activity">
    <reaction evidence="1 15">
        <text>Preferential cleavage of bonds with hydrophobic residues in P1'. Also 3-Asn-|-Gln-4 and 8-Gly-|-Ser-9 bonds in insulin B chain.</text>
        <dbReference type="EC" id="3.4.24.39"/>
    </reaction>
</comment>
<feature type="signal peptide" evidence="15">
    <location>
        <begin position="1"/>
        <end position="16"/>
    </location>
</feature>
<evidence type="ECO:0000256" key="5">
    <source>
        <dbReference type="ARBA" id="ARBA00022670"/>
    </source>
</evidence>
<keyword evidence="8 15" id="KW-0732">Signal</keyword>
<dbReference type="Proteomes" id="UP001251528">
    <property type="component" value="Unassembled WGS sequence"/>
</dbReference>
<evidence type="ECO:0000256" key="3">
    <source>
        <dbReference type="ARBA" id="ARBA00010279"/>
    </source>
</evidence>
<dbReference type="GO" id="GO:0046872">
    <property type="term" value="F:metal ion binding"/>
    <property type="evidence" value="ECO:0007669"/>
    <property type="project" value="UniProtKB-KW"/>
</dbReference>
<evidence type="ECO:0000256" key="7">
    <source>
        <dbReference type="ARBA" id="ARBA00022723"/>
    </source>
</evidence>
<feature type="binding site" evidence="14">
    <location>
        <position position="338"/>
    </location>
    <ligand>
        <name>Zn(2+)</name>
        <dbReference type="ChEBI" id="CHEBI:29105"/>
        <note>catalytic</note>
    </ligand>
</feature>
<keyword evidence="11 15" id="KW-0482">Metalloprotease</keyword>
<keyword evidence="5 15" id="KW-0645">Protease</keyword>
<keyword evidence="4 15" id="KW-0964">Secreted</keyword>
<sequence>MKLLTTLTTLITVAAAAPSSKKAPTSNVDVKLEAIGNSEVKAIISNHGKQDIRVFKPGTILDTSAVQKVKVVADGTASLRTSYFAVYLANIHHTGRHVPFLGIRKRISSKTIQDASLEKIPAGKSTEVIFNVAQTYDLSSGGKFNVNSIGSLSYAIGNGDNKLVGTVPYHSNTVSLDVNGAKAAHDRASFHTTMKRAKVQSDCTGERLSVTERALSNCAQLASAAEQAASSGSAEKMEEYFKASDEQTRQTVAGVFSRVVQECSSTNSGVANYYCTDVGNYCSGNVLAYTVPSESYMVYCDLYFNDLPDLTTQCHAQDQATTNIHEDTHLTQIQGTDDLGYGYEAIQGLSADQELNNADTYALFSNAIYANC</sequence>
<evidence type="ECO:0000256" key="8">
    <source>
        <dbReference type="ARBA" id="ARBA00022729"/>
    </source>
</evidence>
<dbReference type="CDD" id="cd11008">
    <property type="entry name" value="M35_deuterolysin_like"/>
    <property type="match status" value="1"/>
</dbReference>
<evidence type="ECO:0000256" key="1">
    <source>
        <dbReference type="ARBA" id="ARBA00001187"/>
    </source>
</evidence>
<comment type="caution">
    <text evidence="17">The sequence shown here is derived from an EMBL/GenBank/DDBJ whole genome shotgun (WGS) entry which is preliminary data.</text>
</comment>
<dbReference type="InterPro" id="IPR029463">
    <property type="entry name" value="Lys_MEP"/>
</dbReference>
<protein>
    <recommendedName>
        <fullName evidence="15">Neutral protease 2</fullName>
        <ecNumber evidence="15">3.4.24.39</ecNumber>
    </recommendedName>
    <alternativeName>
        <fullName evidence="15">Deuterolysin</fullName>
    </alternativeName>
</protein>
<keyword evidence="7 14" id="KW-0479">Metal-binding</keyword>
<evidence type="ECO:0000313" key="18">
    <source>
        <dbReference type="Proteomes" id="UP001251528"/>
    </source>
</evidence>
<dbReference type="Gene3D" id="2.60.40.2970">
    <property type="match status" value="1"/>
</dbReference>
<evidence type="ECO:0000313" key="17">
    <source>
        <dbReference type="EMBL" id="KAK2612501.1"/>
    </source>
</evidence>
<evidence type="ECO:0000256" key="9">
    <source>
        <dbReference type="ARBA" id="ARBA00022801"/>
    </source>
</evidence>
<dbReference type="InterPro" id="IPR024079">
    <property type="entry name" value="MetalloPept_cat_dom_sf"/>
</dbReference>
<dbReference type="AlphaFoldDB" id="A0AAJ0CWX4"/>
<organism evidence="17 18">
    <name type="scientific">Conoideocrella luteorostrata</name>
    <dbReference type="NCBI Taxonomy" id="1105319"/>
    <lineage>
        <taxon>Eukaryota</taxon>
        <taxon>Fungi</taxon>
        <taxon>Dikarya</taxon>
        <taxon>Ascomycota</taxon>
        <taxon>Pezizomycotina</taxon>
        <taxon>Sordariomycetes</taxon>
        <taxon>Hypocreomycetidae</taxon>
        <taxon>Hypocreales</taxon>
        <taxon>Clavicipitaceae</taxon>
        <taxon>Conoideocrella</taxon>
    </lineage>
</organism>
<keyword evidence="18" id="KW-1185">Reference proteome</keyword>
<dbReference type="InterPro" id="IPR001384">
    <property type="entry name" value="Peptidase_M35"/>
</dbReference>
<evidence type="ECO:0000256" key="2">
    <source>
        <dbReference type="ARBA" id="ARBA00004613"/>
    </source>
</evidence>
<feature type="domain" description="Lysine-specific metallo-endopeptidase" evidence="16">
    <location>
        <begin position="226"/>
        <end position="366"/>
    </location>
</feature>
<accession>A0AAJ0CWX4</accession>
<comment type="subcellular location">
    <subcellularLocation>
        <location evidence="2 15">Secreted</location>
    </subcellularLocation>
</comment>
<dbReference type="PANTHER" id="PTHR37016:SF2">
    <property type="entry name" value="NEUTRAL PROTEASE 2 HOMOLOG SNOG_02177"/>
    <property type="match status" value="1"/>
</dbReference>
<feature type="active site" evidence="13">
    <location>
        <position position="326"/>
    </location>
</feature>
<dbReference type="SUPFAM" id="SSF55486">
    <property type="entry name" value="Metalloproteases ('zincins'), catalytic domain"/>
    <property type="match status" value="1"/>
</dbReference>
<dbReference type="PRINTS" id="PR00768">
    <property type="entry name" value="DEUTEROLYSIN"/>
</dbReference>
<comment type="function">
    <text evidence="15">Secreted metalloproteinase that allows assimilation of proteinaceous substrates. Shows high activities on basic nuclear substrates such as histone and protamine.</text>
</comment>
<evidence type="ECO:0000256" key="14">
    <source>
        <dbReference type="PIRSR" id="PIRSR601384-2"/>
    </source>
</evidence>
<dbReference type="EC" id="3.4.24.39" evidence="15"/>
<evidence type="ECO:0000256" key="10">
    <source>
        <dbReference type="ARBA" id="ARBA00022833"/>
    </source>
</evidence>
<gene>
    <name evidence="17" type="ORF">QQS21_001439</name>
</gene>
<name>A0AAJ0CWX4_9HYPO</name>
<dbReference type="GO" id="GO:0005576">
    <property type="term" value="C:extracellular region"/>
    <property type="evidence" value="ECO:0007669"/>
    <property type="project" value="UniProtKB-SubCell"/>
</dbReference>
<keyword evidence="9 15" id="KW-0378">Hydrolase</keyword>
<feature type="chain" id="PRO_5042317429" description="Neutral protease 2" evidence="15">
    <location>
        <begin position="17"/>
        <end position="372"/>
    </location>
</feature>
<keyword evidence="12" id="KW-0865">Zymogen</keyword>
<proteinExistence type="inferred from homology"/>